<proteinExistence type="predicted"/>
<dbReference type="PANTHER" id="PTHR23003">
    <property type="entry name" value="RNA RECOGNITION MOTIF RRM DOMAIN CONTAINING PROTEIN"/>
    <property type="match status" value="1"/>
</dbReference>
<dbReference type="OrthoDB" id="275748at2759"/>
<evidence type="ECO:0000259" key="7">
    <source>
        <dbReference type="PROSITE" id="PS50102"/>
    </source>
</evidence>
<dbReference type="InterPro" id="IPR034150">
    <property type="entry name" value="SF3B6_RRM"/>
</dbReference>
<accession>A0A7J6LVU5</accession>
<evidence type="ECO:0000256" key="6">
    <source>
        <dbReference type="PROSITE-ProRule" id="PRU00176"/>
    </source>
</evidence>
<name>A0A7J6LVU5_PERCH</name>
<sequence>MTSRGRVRLPPEVNRIIYVRNLPYKIKPDELYDVFGKFGSIRQIRKGNAPGTKGTAFVIYDDIYDAKNAVDHLSGFNVAGRYLVCLYYSQKRLQQKLDAEGQKAEIERLKREHNLFSFSSSIVFEQHLSSKLMAIIASTSSPVVVKDDDDIASSTLSTCDDERVSVAQHRLEALSNEYASIVGMCHPLLDLVATIDDFNTYGLEPATQRLTTGGILERLSCQLGESVFVITNAQGTWRASRADTWSIPMILGELFENLSVVASFI</sequence>
<dbReference type="GO" id="GO:0006397">
    <property type="term" value="P:mRNA processing"/>
    <property type="evidence" value="ECO:0007669"/>
    <property type="project" value="UniProtKB-KW"/>
</dbReference>
<evidence type="ECO:0000256" key="3">
    <source>
        <dbReference type="ARBA" id="ARBA00022884"/>
    </source>
</evidence>
<evidence type="ECO:0000256" key="2">
    <source>
        <dbReference type="ARBA" id="ARBA00022664"/>
    </source>
</evidence>
<keyword evidence="4" id="KW-0508">mRNA splicing</keyword>
<dbReference type="GO" id="GO:0005737">
    <property type="term" value="C:cytoplasm"/>
    <property type="evidence" value="ECO:0007669"/>
    <property type="project" value="TreeGrafter"/>
</dbReference>
<keyword evidence="5" id="KW-0539">Nucleus</keyword>
<dbReference type="InterPro" id="IPR000504">
    <property type="entry name" value="RRM_dom"/>
</dbReference>
<dbReference type="Gene3D" id="3.30.70.330">
    <property type="match status" value="1"/>
</dbReference>
<evidence type="ECO:0000313" key="8">
    <source>
        <dbReference type="EMBL" id="KAF4663385.1"/>
    </source>
</evidence>
<comment type="subcellular location">
    <subcellularLocation>
        <location evidence="1">Nucleus</location>
    </subcellularLocation>
</comment>
<comment type="caution">
    <text evidence="8">The sequence shown here is derived from an EMBL/GenBank/DDBJ whole genome shotgun (WGS) entry which is preliminary data.</text>
</comment>
<gene>
    <name evidence="8" type="ORF">FOL47_005774</name>
</gene>
<dbReference type="SMART" id="SM00360">
    <property type="entry name" value="RRM"/>
    <property type="match status" value="1"/>
</dbReference>
<keyword evidence="9" id="KW-1185">Reference proteome</keyword>
<dbReference type="Pfam" id="PF00076">
    <property type="entry name" value="RRM_1"/>
    <property type="match status" value="1"/>
</dbReference>
<dbReference type="GO" id="GO:0003729">
    <property type="term" value="F:mRNA binding"/>
    <property type="evidence" value="ECO:0007669"/>
    <property type="project" value="TreeGrafter"/>
</dbReference>
<keyword evidence="2" id="KW-0507">mRNA processing</keyword>
<evidence type="ECO:0000313" key="9">
    <source>
        <dbReference type="Proteomes" id="UP000591131"/>
    </source>
</evidence>
<evidence type="ECO:0000256" key="5">
    <source>
        <dbReference type="ARBA" id="ARBA00023242"/>
    </source>
</evidence>
<dbReference type="InterPro" id="IPR050374">
    <property type="entry name" value="RRT5_SRSF_SR"/>
</dbReference>
<dbReference type="AlphaFoldDB" id="A0A7J6LVU5"/>
<feature type="domain" description="RRM" evidence="7">
    <location>
        <begin position="15"/>
        <end position="90"/>
    </location>
</feature>
<organism evidence="8 9">
    <name type="scientific">Perkinsus chesapeaki</name>
    <name type="common">Clam parasite</name>
    <name type="synonym">Perkinsus andrewsi</name>
    <dbReference type="NCBI Taxonomy" id="330153"/>
    <lineage>
        <taxon>Eukaryota</taxon>
        <taxon>Sar</taxon>
        <taxon>Alveolata</taxon>
        <taxon>Perkinsozoa</taxon>
        <taxon>Perkinsea</taxon>
        <taxon>Perkinsida</taxon>
        <taxon>Perkinsidae</taxon>
        <taxon>Perkinsus</taxon>
    </lineage>
</organism>
<keyword evidence="3 6" id="KW-0694">RNA-binding</keyword>
<dbReference type="PROSITE" id="PS50102">
    <property type="entry name" value="RRM"/>
    <property type="match status" value="1"/>
</dbReference>
<evidence type="ECO:0000256" key="4">
    <source>
        <dbReference type="ARBA" id="ARBA00023187"/>
    </source>
</evidence>
<dbReference type="GO" id="GO:0005634">
    <property type="term" value="C:nucleus"/>
    <property type="evidence" value="ECO:0007669"/>
    <property type="project" value="UniProtKB-SubCell"/>
</dbReference>
<reference evidence="8 9" key="1">
    <citation type="submission" date="2020-04" db="EMBL/GenBank/DDBJ databases">
        <title>Perkinsus chesapeaki whole genome sequence.</title>
        <authorList>
            <person name="Bogema D.R."/>
        </authorList>
    </citation>
    <scope>NUCLEOTIDE SEQUENCE [LARGE SCALE GENOMIC DNA]</scope>
    <source>
        <strain evidence="8">ATCC PRA-425</strain>
    </source>
</reference>
<dbReference type="InterPro" id="IPR012677">
    <property type="entry name" value="Nucleotide-bd_a/b_plait_sf"/>
</dbReference>
<dbReference type="Proteomes" id="UP000591131">
    <property type="component" value="Unassembled WGS sequence"/>
</dbReference>
<protein>
    <recommendedName>
        <fullName evidence="7">RRM domain-containing protein</fullName>
    </recommendedName>
</protein>
<dbReference type="EMBL" id="JAAPAO010000319">
    <property type="protein sequence ID" value="KAF4663385.1"/>
    <property type="molecule type" value="Genomic_DNA"/>
</dbReference>
<dbReference type="SUPFAM" id="SSF54928">
    <property type="entry name" value="RNA-binding domain, RBD"/>
    <property type="match status" value="1"/>
</dbReference>
<dbReference type="InterPro" id="IPR035979">
    <property type="entry name" value="RBD_domain_sf"/>
</dbReference>
<dbReference type="FunFam" id="3.30.70.330:FF:000432">
    <property type="entry name" value="Splicing factor 3B subunit 6"/>
    <property type="match status" value="1"/>
</dbReference>
<dbReference type="CDD" id="cd12241">
    <property type="entry name" value="RRM_SF3B14"/>
    <property type="match status" value="1"/>
</dbReference>
<dbReference type="GO" id="GO:0008380">
    <property type="term" value="P:RNA splicing"/>
    <property type="evidence" value="ECO:0007669"/>
    <property type="project" value="UniProtKB-KW"/>
</dbReference>
<evidence type="ECO:0000256" key="1">
    <source>
        <dbReference type="ARBA" id="ARBA00004123"/>
    </source>
</evidence>